<dbReference type="EMBL" id="HBDZ01012442">
    <property type="protein sequence ID" value="CAD8246219.1"/>
    <property type="molecule type" value="Transcribed_RNA"/>
</dbReference>
<dbReference type="AlphaFoldDB" id="A0A7R9Y554"/>
<dbReference type="SUPFAM" id="SSF63825">
    <property type="entry name" value="YWTD domain"/>
    <property type="match status" value="1"/>
</dbReference>
<dbReference type="InterPro" id="IPR054539">
    <property type="entry name" value="Beta-prop_PDH"/>
</dbReference>
<dbReference type="Pfam" id="PF22807">
    <property type="entry name" value="TrAA12"/>
    <property type="match status" value="1"/>
</dbReference>
<dbReference type="InterPro" id="IPR011042">
    <property type="entry name" value="6-blade_b-propeller_TolB-like"/>
</dbReference>
<proteinExistence type="predicted"/>
<feature type="signal peptide" evidence="1">
    <location>
        <begin position="1"/>
        <end position="24"/>
    </location>
</feature>
<keyword evidence="1" id="KW-0732">Signal</keyword>
<evidence type="ECO:0000313" key="3">
    <source>
        <dbReference type="EMBL" id="CAD8246219.1"/>
    </source>
</evidence>
<evidence type="ECO:0000256" key="1">
    <source>
        <dbReference type="SAM" id="SignalP"/>
    </source>
</evidence>
<name>A0A7R9Y554_9VIRI</name>
<evidence type="ECO:0000259" key="2">
    <source>
        <dbReference type="Pfam" id="PF22807"/>
    </source>
</evidence>
<reference evidence="3" key="1">
    <citation type="submission" date="2021-01" db="EMBL/GenBank/DDBJ databases">
        <authorList>
            <person name="Corre E."/>
            <person name="Pelletier E."/>
            <person name="Niang G."/>
            <person name="Scheremetjew M."/>
            <person name="Finn R."/>
            <person name="Kale V."/>
            <person name="Holt S."/>
            <person name="Cochrane G."/>
            <person name="Meng A."/>
            <person name="Brown T."/>
            <person name="Cohen L."/>
        </authorList>
    </citation>
    <scope>NUCLEOTIDE SEQUENCE</scope>
    <source>
        <strain evidence="3">CCMP1413</strain>
    </source>
</reference>
<gene>
    <name evidence="3" type="ORF">PCOL08062_LOCUS9552</name>
</gene>
<accession>A0A7R9Y554</accession>
<protein>
    <recommendedName>
        <fullName evidence="2">Pyrroloquinoline quinone-dependent pyranose dehydrogenase beta-propeller domain-containing protein</fullName>
    </recommendedName>
</protein>
<sequence>MGTPRLLQLTLAVAAAVAAAPAAAAAMALSPPALVGDAEMTAELLSHLSAPDGIAVSAFVGVDGVPDARSLALGTAVPAGSGWIVYVSTRFAIEDGAVVYAVLDTDADGVADEVRVIIDDLNVPNGIATRGGDLYVASDGGVVHVFRDADAQVLAGATQLLAPPELITDAFPPEGHHGWKYIVFSPDDNKNSTLLVPVGAPCDTCDAPPAPNGVEFNTIYELDVDSGELRGPIARGVRNTVGIAYHPDSGAVLFTENGSDDLGDDLPDCELNVVPAADAASAAAGAGDGAAPYYGFPFCHTDGNPLGDPYARAAGSGELFPDPKLNPGGSVANCSAPGDSMSESGRPAVQALGPHTVPLGLTVYDSDVGGAHALPAKYDRSALVALKGSGARTDLIGYSVVAVYLSEDGQTSLGQETLLEGCLAPVPDDVNPYTGVRCRPVDVLQLPDGSVLVSDGETGSVLRLSGGAFEAPPPSPAPL</sequence>
<feature type="chain" id="PRO_5031192483" description="Pyrroloquinoline quinone-dependent pyranose dehydrogenase beta-propeller domain-containing protein" evidence="1">
    <location>
        <begin position="25"/>
        <end position="479"/>
    </location>
</feature>
<organism evidence="3">
    <name type="scientific">Prasinoderma coloniale</name>
    <dbReference type="NCBI Taxonomy" id="156133"/>
    <lineage>
        <taxon>Eukaryota</taxon>
        <taxon>Viridiplantae</taxon>
        <taxon>Prasinodermophyta</taxon>
        <taxon>Prasinodermophyceae</taxon>
        <taxon>Prasinodermales</taxon>
        <taxon>Prasinodermaceae</taxon>
        <taxon>Prasinoderma</taxon>
    </lineage>
</organism>
<feature type="domain" description="Pyrroloquinoline quinone-dependent pyranose dehydrogenase beta-propeller" evidence="2">
    <location>
        <begin position="233"/>
        <end position="462"/>
    </location>
</feature>
<dbReference type="Gene3D" id="2.120.10.30">
    <property type="entry name" value="TolB, C-terminal domain"/>
    <property type="match status" value="1"/>
</dbReference>